<evidence type="ECO:0000313" key="2">
    <source>
        <dbReference type="Proteomes" id="UP000821837"/>
    </source>
</evidence>
<gene>
    <name evidence="1" type="ORF">HPB52_023504</name>
</gene>
<reference evidence="1" key="1">
    <citation type="journal article" date="2020" name="Cell">
        <title>Large-Scale Comparative Analyses of Tick Genomes Elucidate Their Genetic Diversity and Vector Capacities.</title>
        <authorList>
            <consortium name="Tick Genome and Microbiome Consortium (TIGMIC)"/>
            <person name="Jia N."/>
            <person name="Wang J."/>
            <person name="Shi W."/>
            <person name="Du L."/>
            <person name="Sun Y."/>
            <person name="Zhan W."/>
            <person name="Jiang J.F."/>
            <person name="Wang Q."/>
            <person name="Zhang B."/>
            <person name="Ji P."/>
            <person name="Bell-Sakyi L."/>
            <person name="Cui X.M."/>
            <person name="Yuan T.T."/>
            <person name="Jiang B.G."/>
            <person name="Yang W.F."/>
            <person name="Lam T.T."/>
            <person name="Chang Q.C."/>
            <person name="Ding S.J."/>
            <person name="Wang X.J."/>
            <person name="Zhu J.G."/>
            <person name="Ruan X.D."/>
            <person name="Zhao L."/>
            <person name="Wei J.T."/>
            <person name="Ye R.Z."/>
            <person name="Que T.C."/>
            <person name="Du C.H."/>
            <person name="Zhou Y.H."/>
            <person name="Cheng J.X."/>
            <person name="Dai P.F."/>
            <person name="Guo W.B."/>
            <person name="Han X.H."/>
            <person name="Huang E.J."/>
            <person name="Li L.F."/>
            <person name="Wei W."/>
            <person name="Gao Y.C."/>
            <person name="Liu J.Z."/>
            <person name="Shao H.Z."/>
            <person name="Wang X."/>
            <person name="Wang C.C."/>
            <person name="Yang T.C."/>
            <person name="Huo Q.B."/>
            <person name="Li W."/>
            <person name="Chen H.Y."/>
            <person name="Chen S.E."/>
            <person name="Zhou L.G."/>
            <person name="Ni X.B."/>
            <person name="Tian J.H."/>
            <person name="Sheng Y."/>
            <person name="Liu T."/>
            <person name="Pan Y.S."/>
            <person name="Xia L.Y."/>
            <person name="Li J."/>
            <person name="Zhao F."/>
            <person name="Cao W.C."/>
        </authorList>
    </citation>
    <scope>NUCLEOTIDE SEQUENCE</scope>
    <source>
        <strain evidence="1">Rsan-2018</strain>
    </source>
</reference>
<evidence type="ECO:0000313" key="1">
    <source>
        <dbReference type="EMBL" id="KAH7984675.1"/>
    </source>
</evidence>
<organism evidence="1 2">
    <name type="scientific">Rhipicephalus sanguineus</name>
    <name type="common">Brown dog tick</name>
    <name type="synonym">Ixodes sanguineus</name>
    <dbReference type="NCBI Taxonomy" id="34632"/>
    <lineage>
        <taxon>Eukaryota</taxon>
        <taxon>Metazoa</taxon>
        <taxon>Ecdysozoa</taxon>
        <taxon>Arthropoda</taxon>
        <taxon>Chelicerata</taxon>
        <taxon>Arachnida</taxon>
        <taxon>Acari</taxon>
        <taxon>Parasitiformes</taxon>
        <taxon>Ixodida</taxon>
        <taxon>Ixodoidea</taxon>
        <taxon>Ixodidae</taxon>
        <taxon>Rhipicephalinae</taxon>
        <taxon>Rhipicephalus</taxon>
        <taxon>Rhipicephalus</taxon>
    </lineage>
</organism>
<protein>
    <submittedName>
        <fullName evidence="1">Uncharacterized protein</fullName>
    </submittedName>
</protein>
<dbReference type="EMBL" id="JABSTV010001245">
    <property type="protein sequence ID" value="KAH7984675.1"/>
    <property type="molecule type" value="Genomic_DNA"/>
</dbReference>
<proteinExistence type="predicted"/>
<keyword evidence="2" id="KW-1185">Reference proteome</keyword>
<accession>A0A9D4YR38</accession>
<name>A0A9D4YR38_RHISA</name>
<dbReference type="AlphaFoldDB" id="A0A9D4YR38"/>
<sequence>MVAALTDQQDREDTMCPNKMQNNLFISTQQQSNAATYAKVLKIHTSTRAHQVAAYMAPPDKISKGVIKNVDRSLDEATLHSRCPKPHCHRGKGNQNTSVVAILFEGLRVLSNVECGTAIVHCSLYKRQIDVCRACEGICQSRRLPPHQ</sequence>
<comment type="caution">
    <text evidence="1">The sequence shown here is derived from an EMBL/GenBank/DDBJ whole genome shotgun (WGS) entry which is preliminary data.</text>
</comment>
<dbReference type="Proteomes" id="UP000821837">
    <property type="component" value="Chromosome 1"/>
</dbReference>
<reference evidence="1" key="2">
    <citation type="submission" date="2021-09" db="EMBL/GenBank/DDBJ databases">
        <authorList>
            <person name="Jia N."/>
            <person name="Wang J."/>
            <person name="Shi W."/>
            <person name="Du L."/>
            <person name="Sun Y."/>
            <person name="Zhan W."/>
            <person name="Jiang J."/>
            <person name="Wang Q."/>
            <person name="Zhang B."/>
            <person name="Ji P."/>
            <person name="Sakyi L.B."/>
            <person name="Cui X."/>
            <person name="Yuan T."/>
            <person name="Jiang B."/>
            <person name="Yang W."/>
            <person name="Lam T.T.-Y."/>
            <person name="Chang Q."/>
            <person name="Ding S."/>
            <person name="Wang X."/>
            <person name="Zhu J."/>
            <person name="Ruan X."/>
            <person name="Zhao L."/>
            <person name="Wei J."/>
            <person name="Que T."/>
            <person name="Du C."/>
            <person name="Cheng J."/>
            <person name="Dai P."/>
            <person name="Han X."/>
            <person name="Huang E."/>
            <person name="Gao Y."/>
            <person name="Liu J."/>
            <person name="Shao H."/>
            <person name="Ye R."/>
            <person name="Li L."/>
            <person name="Wei W."/>
            <person name="Wang X."/>
            <person name="Wang C."/>
            <person name="Huo Q."/>
            <person name="Li W."/>
            <person name="Guo W."/>
            <person name="Chen H."/>
            <person name="Chen S."/>
            <person name="Zhou L."/>
            <person name="Zhou L."/>
            <person name="Ni X."/>
            <person name="Tian J."/>
            <person name="Zhou Y."/>
            <person name="Sheng Y."/>
            <person name="Liu T."/>
            <person name="Pan Y."/>
            <person name="Xia L."/>
            <person name="Li J."/>
            <person name="Zhao F."/>
            <person name="Cao W."/>
        </authorList>
    </citation>
    <scope>NUCLEOTIDE SEQUENCE</scope>
    <source>
        <strain evidence="1">Rsan-2018</strain>
        <tissue evidence="1">Larvae</tissue>
    </source>
</reference>